<dbReference type="Gene3D" id="3.30.230.10">
    <property type="match status" value="1"/>
</dbReference>
<gene>
    <name evidence="3" type="ORF">C4532_17090</name>
</gene>
<comment type="caution">
    <text evidence="3">The sequence shown here is derived from an EMBL/GenBank/DDBJ whole genome shotgun (WGS) entry which is preliminary data.</text>
</comment>
<evidence type="ECO:0000256" key="1">
    <source>
        <dbReference type="SAM" id="MobiDB-lite"/>
    </source>
</evidence>
<protein>
    <submittedName>
        <fullName evidence="3">ATP-binding protein</fullName>
    </submittedName>
</protein>
<keyword evidence="3" id="KW-0547">Nucleotide-binding</keyword>
<dbReference type="Gene3D" id="3.40.50.300">
    <property type="entry name" value="P-loop containing nucleotide triphosphate hydrolases"/>
    <property type="match status" value="1"/>
</dbReference>
<dbReference type="Pfam" id="PF13541">
    <property type="entry name" value="ChlI"/>
    <property type="match status" value="1"/>
</dbReference>
<dbReference type="SUPFAM" id="SSF52540">
    <property type="entry name" value="P-loop containing nucleoside triphosphate hydrolases"/>
    <property type="match status" value="1"/>
</dbReference>
<feature type="compositionally biased region" description="Low complexity" evidence="1">
    <location>
        <begin position="256"/>
        <end position="266"/>
    </location>
</feature>
<dbReference type="Proteomes" id="UP000285961">
    <property type="component" value="Unassembled WGS sequence"/>
</dbReference>
<name>A0A419ER67_9BACT</name>
<dbReference type="GO" id="GO:0005524">
    <property type="term" value="F:ATP binding"/>
    <property type="evidence" value="ECO:0007669"/>
    <property type="project" value="UniProtKB-KW"/>
</dbReference>
<dbReference type="Pfam" id="PF01078">
    <property type="entry name" value="Mg_chelatase"/>
    <property type="match status" value="1"/>
</dbReference>
<reference evidence="3 4" key="1">
    <citation type="journal article" date="2017" name="ISME J.">
        <title>Energy and carbon metabolisms in a deep terrestrial subsurface fluid microbial community.</title>
        <authorList>
            <person name="Momper L."/>
            <person name="Jungbluth S.P."/>
            <person name="Lee M.D."/>
            <person name="Amend J.P."/>
        </authorList>
    </citation>
    <scope>NUCLEOTIDE SEQUENCE [LARGE SCALE GENOMIC DNA]</scope>
    <source>
        <strain evidence="3">SURF_17</strain>
    </source>
</reference>
<dbReference type="InterPro" id="IPR027417">
    <property type="entry name" value="P-loop_NTPase"/>
</dbReference>
<dbReference type="PANTHER" id="PTHR32039">
    <property type="entry name" value="MAGNESIUM-CHELATASE SUBUNIT CHLI"/>
    <property type="match status" value="1"/>
</dbReference>
<dbReference type="SUPFAM" id="SSF54211">
    <property type="entry name" value="Ribosomal protein S5 domain 2-like"/>
    <property type="match status" value="1"/>
</dbReference>
<sequence length="275" mass="29578">MLAKVYSSSVFGIDAYQVEVEVDLSGGLPSYTVVGLPDNAVRESKERVAAAIKNSGYFLPSKRITVNLAPADVRKEGSSFDLPIAIGILAASEQLKSERFLDYYISGELSLDGAIRAIPGVLSMALEAANANKRGIIVPQDNAAEAAVVDKVEVFPLKSLRALVDFLEDFNTIAPHKVDLEAAFAQGSRYDIDLQDVKGQAHVKRALEVAAAGAHNVLMIGPPGSGKTMLARRLATILPDMTMEEAHETTEMLPQSLNTSRSPRLSRSLRLHHAA</sequence>
<keyword evidence="3" id="KW-0067">ATP-binding</keyword>
<organism evidence="3 4">
    <name type="scientific">Candidatus Abyssobacteria bacterium SURF_17</name>
    <dbReference type="NCBI Taxonomy" id="2093361"/>
    <lineage>
        <taxon>Bacteria</taxon>
        <taxon>Pseudomonadati</taxon>
        <taxon>Candidatus Hydrogenedentota</taxon>
        <taxon>Candidatus Abyssobacteria</taxon>
    </lineage>
</organism>
<proteinExistence type="predicted"/>
<dbReference type="PANTHER" id="PTHR32039:SF7">
    <property type="entry name" value="COMPETENCE PROTEIN COMM"/>
    <property type="match status" value="1"/>
</dbReference>
<feature type="domain" description="Magnesium chelatase ChlI-like catalytic" evidence="2">
    <location>
        <begin position="193"/>
        <end position="256"/>
    </location>
</feature>
<accession>A0A419ER67</accession>
<dbReference type="InterPro" id="IPR020568">
    <property type="entry name" value="Ribosomal_Su5_D2-typ_SF"/>
</dbReference>
<dbReference type="InterPro" id="IPR045006">
    <property type="entry name" value="CHLI-like"/>
</dbReference>
<dbReference type="AlphaFoldDB" id="A0A419ER67"/>
<dbReference type="CDD" id="cd00009">
    <property type="entry name" value="AAA"/>
    <property type="match status" value="1"/>
</dbReference>
<dbReference type="InterPro" id="IPR014721">
    <property type="entry name" value="Ribsml_uS5_D2-typ_fold_subgr"/>
</dbReference>
<dbReference type="InterPro" id="IPR000523">
    <property type="entry name" value="Mg_chelatse_chII-like_cat_dom"/>
</dbReference>
<evidence type="ECO:0000313" key="4">
    <source>
        <dbReference type="Proteomes" id="UP000285961"/>
    </source>
</evidence>
<dbReference type="EMBL" id="QZKI01000121">
    <property type="protein sequence ID" value="RJP65940.1"/>
    <property type="molecule type" value="Genomic_DNA"/>
</dbReference>
<evidence type="ECO:0000259" key="2">
    <source>
        <dbReference type="Pfam" id="PF01078"/>
    </source>
</evidence>
<feature type="region of interest" description="Disordered" evidence="1">
    <location>
        <begin position="246"/>
        <end position="275"/>
    </location>
</feature>
<evidence type="ECO:0000313" key="3">
    <source>
        <dbReference type="EMBL" id="RJP65940.1"/>
    </source>
</evidence>